<comment type="catalytic activity">
    <reaction evidence="8">
        <text>Couples ATP hydrolysis with the unwinding of duplex DNA by translocating in the 3'-5' direction.</text>
        <dbReference type="EC" id="5.6.2.4"/>
    </reaction>
</comment>
<dbReference type="InterPro" id="IPR027417">
    <property type="entry name" value="P-loop_NTPase"/>
</dbReference>
<gene>
    <name evidence="14" type="ORF">OJ252_2791</name>
</gene>
<dbReference type="Pfam" id="PF00270">
    <property type="entry name" value="DEAD"/>
    <property type="match status" value="1"/>
</dbReference>
<name>A0ABQ8P486_9CRYT</name>
<keyword evidence="5" id="KW-0067">ATP-binding</keyword>
<dbReference type="GO" id="GO:0004386">
    <property type="term" value="F:helicase activity"/>
    <property type="evidence" value="ECO:0007669"/>
    <property type="project" value="UniProtKB-KW"/>
</dbReference>
<keyword evidence="6" id="KW-0238">DNA-binding</keyword>
<keyword evidence="7" id="KW-0413">Isomerase</keyword>
<evidence type="ECO:0000256" key="8">
    <source>
        <dbReference type="ARBA" id="ARBA00034617"/>
    </source>
</evidence>
<evidence type="ECO:0000256" key="2">
    <source>
        <dbReference type="ARBA" id="ARBA00022741"/>
    </source>
</evidence>
<dbReference type="Gene3D" id="3.40.50.300">
    <property type="entry name" value="P-loop containing nucleotide triphosphate hydrolases"/>
    <property type="match status" value="2"/>
</dbReference>
<evidence type="ECO:0000256" key="11">
    <source>
        <dbReference type="SAM" id="MobiDB-lite"/>
    </source>
</evidence>
<evidence type="ECO:0000313" key="15">
    <source>
        <dbReference type="Proteomes" id="UP001071777"/>
    </source>
</evidence>
<keyword evidence="4 14" id="KW-0347">Helicase</keyword>
<dbReference type="InterPro" id="IPR004589">
    <property type="entry name" value="DNA_helicase_ATP-dep_RecQ"/>
</dbReference>
<dbReference type="NCBIfam" id="TIGR00614">
    <property type="entry name" value="recQ_fam"/>
    <property type="match status" value="1"/>
</dbReference>
<comment type="similarity">
    <text evidence="1">Belongs to the helicase family. RecQ subfamily.</text>
</comment>
<evidence type="ECO:0000256" key="5">
    <source>
        <dbReference type="ARBA" id="ARBA00022840"/>
    </source>
</evidence>
<dbReference type="SMART" id="SM00490">
    <property type="entry name" value="HELICc"/>
    <property type="match status" value="1"/>
</dbReference>
<sequence>MKVAEGIAKRGRTGGAREWKQSSLDSFAGLERRKGEESDRDFEDEEELRAKMLEDTIEAEKAQEDRMQELFCRYKLKVDNIRCERSVSDADKDELRKGLMWGLGYLKLDGYRKGQKDAIEQLVCERRDVVLILPTGGGKSLTYQLPSLLREYQRRVKEIPSLSKGMVTVVVSPLIALIEDQINSLRRWGVKSNGLSSAIVQKSDPSQSVNKALEELYADLERRTPTCSIIYVTPESFGTERVLECLYRLYFNGNLYCFAIDEAHCISEWGHDFRTAYRRLNQIKHIFSDIPVLACTATASPKVQLDIRKVLNLRDPYVSINSFNRPNIHYTAYNIDSNDYLADLDLEEIVLNGVLYMQEYFKKLDSSETAVGIVYVNSRKSSEHLSQYLSKKGIPSKAYHAGLSLKIRTQIQSEWLENKIQVLVGTIAFGMGVHKPNVRFVIHSSIPDSVDSYYQQSGRAGRDSKLSRAMLFFSKRDITCLKSIKRKSLQYLFIKSQQKAKQAFEKFQENLQSIVDFARCSNSEYHEAESDHEVYYDPENYTENQMGGKAGSLGHFSKTNSSLRPQDPSEYQIRINKYGQCRRRYLLAYFGENFTKERSSSNKPCCDVCDSKDRQTASGSFMTFVSSRIHTKKTPSKLFSKDDYSFLRAKPPTHDFLFEYDQPQTHTRDADRAQPCGNASSKLSTAFKSAKAFMQAEKGVSDSSSSSSFQSALRINEQLKSKGMSYLERLQALEEQEARSEKKASLQNTKFNIIRNSLKKKGIR</sequence>
<evidence type="ECO:0000256" key="4">
    <source>
        <dbReference type="ARBA" id="ARBA00022806"/>
    </source>
</evidence>
<feature type="coiled-coil region" evidence="10">
    <location>
        <begin position="716"/>
        <end position="750"/>
    </location>
</feature>
<proteinExistence type="inferred from homology"/>
<keyword evidence="15" id="KW-1185">Reference proteome</keyword>
<accession>A0ABQ8P486</accession>
<dbReference type="Proteomes" id="UP001071777">
    <property type="component" value="Unassembled WGS sequence"/>
</dbReference>
<dbReference type="InterPro" id="IPR011545">
    <property type="entry name" value="DEAD/DEAH_box_helicase_dom"/>
</dbReference>
<dbReference type="EC" id="5.6.2.4" evidence="9"/>
<feature type="coiled-coil region" evidence="10">
    <location>
        <begin position="43"/>
        <end position="70"/>
    </location>
</feature>
<evidence type="ECO:0000256" key="3">
    <source>
        <dbReference type="ARBA" id="ARBA00022801"/>
    </source>
</evidence>
<dbReference type="SMART" id="SM00487">
    <property type="entry name" value="DEXDc"/>
    <property type="match status" value="1"/>
</dbReference>
<dbReference type="InterPro" id="IPR014001">
    <property type="entry name" value="Helicase_ATP-bd"/>
</dbReference>
<dbReference type="PROSITE" id="PS51194">
    <property type="entry name" value="HELICASE_CTER"/>
    <property type="match status" value="1"/>
</dbReference>
<feature type="domain" description="Helicase ATP-binding" evidence="12">
    <location>
        <begin position="120"/>
        <end position="317"/>
    </location>
</feature>
<keyword evidence="10" id="KW-0175">Coiled coil</keyword>
<evidence type="ECO:0000256" key="6">
    <source>
        <dbReference type="ARBA" id="ARBA00023125"/>
    </source>
</evidence>
<dbReference type="PANTHER" id="PTHR13710">
    <property type="entry name" value="DNA HELICASE RECQ FAMILY MEMBER"/>
    <property type="match status" value="1"/>
</dbReference>
<evidence type="ECO:0000256" key="7">
    <source>
        <dbReference type="ARBA" id="ARBA00023235"/>
    </source>
</evidence>
<evidence type="ECO:0000256" key="10">
    <source>
        <dbReference type="SAM" id="Coils"/>
    </source>
</evidence>
<dbReference type="PROSITE" id="PS51192">
    <property type="entry name" value="HELICASE_ATP_BIND_1"/>
    <property type="match status" value="1"/>
</dbReference>
<dbReference type="InterPro" id="IPR036388">
    <property type="entry name" value="WH-like_DNA-bd_sf"/>
</dbReference>
<organism evidence="14 15">
    <name type="scientific">Cryptosporidium canis</name>
    <dbReference type="NCBI Taxonomy" id="195482"/>
    <lineage>
        <taxon>Eukaryota</taxon>
        <taxon>Sar</taxon>
        <taxon>Alveolata</taxon>
        <taxon>Apicomplexa</taxon>
        <taxon>Conoidasida</taxon>
        <taxon>Coccidia</taxon>
        <taxon>Eucoccidiorida</taxon>
        <taxon>Eimeriorina</taxon>
        <taxon>Cryptosporidiidae</taxon>
        <taxon>Cryptosporidium</taxon>
    </lineage>
</organism>
<dbReference type="SUPFAM" id="SSF52540">
    <property type="entry name" value="P-loop containing nucleoside triphosphate hydrolases"/>
    <property type="match status" value="1"/>
</dbReference>
<dbReference type="EMBL" id="JAPCXB010000116">
    <property type="protein sequence ID" value="KAJ1607696.1"/>
    <property type="molecule type" value="Genomic_DNA"/>
</dbReference>
<protein>
    <recommendedName>
        <fullName evidence="9">DNA 3'-5' helicase</fullName>
        <ecNumber evidence="9">5.6.2.4</ecNumber>
    </recommendedName>
</protein>
<feature type="domain" description="Helicase C-terminal" evidence="13">
    <location>
        <begin position="356"/>
        <end position="512"/>
    </location>
</feature>
<dbReference type="Pfam" id="PF00271">
    <property type="entry name" value="Helicase_C"/>
    <property type="match status" value="1"/>
</dbReference>
<evidence type="ECO:0000256" key="9">
    <source>
        <dbReference type="ARBA" id="ARBA00034808"/>
    </source>
</evidence>
<reference evidence="14" key="1">
    <citation type="submission" date="2022-10" db="EMBL/GenBank/DDBJ databases">
        <title>Adaptive evolution leads to modifications in subtelomeric GC content in a zoonotic Cryptosporidium species.</title>
        <authorList>
            <person name="Li J."/>
            <person name="Feng Y."/>
            <person name="Xiao L."/>
        </authorList>
    </citation>
    <scope>NUCLEOTIDE SEQUENCE</scope>
    <source>
        <strain evidence="14">25894</strain>
    </source>
</reference>
<keyword evidence="2" id="KW-0547">Nucleotide-binding</keyword>
<evidence type="ECO:0000313" key="14">
    <source>
        <dbReference type="EMBL" id="KAJ1607696.1"/>
    </source>
</evidence>
<evidence type="ECO:0000259" key="13">
    <source>
        <dbReference type="PROSITE" id="PS51194"/>
    </source>
</evidence>
<dbReference type="PANTHER" id="PTHR13710:SF105">
    <property type="entry name" value="ATP-DEPENDENT DNA HELICASE Q1"/>
    <property type="match status" value="1"/>
</dbReference>
<evidence type="ECO:0000256" key="1">
    <source>
        <dbReference type="ARBA" id="ARBA00005446"/>
    </source>
</evidence>
<dbReference type="InterPro" id="IPR001650">
    <property type="entry name" value="Helicase_C-like"/>
</dbReference>
<feature type="region of interest" description="Disordered" evidence="11">
    <location>
        <begin position="1"/>
        <end position="23"/>
    </location>
</feature>
<comment type="caution">
    <text evidence="14">The sequence shown here is derived from an EMBL/GenBank/DDBJ whole genome shotgun (WGS) entry which is preliminary data.</text>
</comment>
<evidence type="ECO:0000259" key="12">
    <source>
        <dbReference type="PROSITE" id="PS51192"/>
    </source>
</evidence>
<dbReference type="CDD" id="cd17920">
    <property type="entry name" value="DEXHc_RecQ"/>
    <property type="match status" value="1"/>
</dbReference>
<keyword evidence="3" id="KW-0378">Hydrolase</keyword>
<dbReference type="Gene3D" id="1.10.10.10">
    <property type="entry name" value="Winged helix-like DNA-binding domain superfamily/Winged helix DNA-binding domain"/>
    <property type="match status" value="1"/>
</dbReference>